<dbReference type="RefSeq" id="WP_008515555.1">
    <property type="nucleotide sequence ID" value="NZ_ACJM01000004.1"/>
</dbReference>
<name>C0GF13_DETAL</name>
<feature type="binding site" evidence="9">
    <location>
        <begin position="59"/>
        <end position="68"/>
    </location>
    <ligand>
        <name>substrate</name>
    </ligand>
</feature>
<feature type="binding site" evidence="9 11">
    <location>
        <position position="185"/>
    </location>
    <ligand>
        <name>substrate</name>
    </ligand>
</feature>
<dbReference type="STRING" id="555088.DealDRAFT_1072"/>
<dbReference type="PROSITE" id="PS00156">
    <property type="entry name" value="OMPDECASE"/>
    <property type="match status" value="1"/>
</dbReference>
<evidence type="ECO:0000256" key="5">
    <source>
        <dbReference type="ARBA" id="ARBA00022975"/>
    </source>
</evidence>
<proteinExistence type="inferred from homology"/>
<feature type="domain" description="Orotidine 5'-phosphate decarboxylase" evidence="13">
    <location>
        <begin position="4"/>
        <end position="230"/>
    </location>
</feature>
<reference evidence="14 15" key="1">
    <citation type="submission" date="2009-02" db="EMBL/GenBank/DDBJ databases">
        <title>Sequencing of the draft genome and assembly of Dethiobacter alkaliphilus AHT 1.</title>
        <authorList>
            <consortium name="US DOE Joint Genome Institute (JGI-PGF)"/>
            <person name="Lucas S."/>
            <person name="Copeland A."/>
            <person name="Lapidus A."/>
            <person name="Glavina del Rio T."/>
            <person name="Dalin E."/>
            <person name="Tice H."/>
            <person name="Bruce D."/>
            <person name="Goodwin L."/>
            <person name="Pitluck S."/>
            <person name="Larimer F."/>
            <person name="Land M.L."/>
            <person name="Hauser L."/>
            <person name="Muyzer G."/>
        </authorList>
    </citation>
    <scope>NUCLEOTIDE SEQUENCE [LARGE SCALE GENOMIC DNA]</scope>
    <source>
        <strain evidence="14 15">AHT 1</strain>
    </source>
</reference>
<keyword evidence="4 9" id="KW-0210">Decarboxylase</keyword>
<dbReference type="FunFam" id="3.20.20.70:FF:000015">
    <property type="entry name" value="Orotidine 5'-phosphate decarboxylase"/>
    <property type="match status" value="1"/>
</dbReference>
<comment type="similarity">
    <text evidence="8 9">Belongs to the OMP decarboxylase family. Type 1 subfamily.</text>
</comment>
<feature type="active site" description="For OMPdecase activity" evidence="10">
    <location>
        <position position="61"/>
    </location>
</feature>
<dbReference type="SMART" id="SM00934">
    <property type="entry name" value="OMPdecase"/>
    <property type="match status" value="1"/>
</dbReference>
<protein>
    <recommendedName>
        <fullName evidence="9">Orotidine 5'-phosphate decarboxylase</fullName>
        <ecNumber evidence="9">4.1.1.23</ecNumber>
    </recommendedName>
    <alternativeName>
        <fullName evidence="9">OMP decarboxylase</fullName>
        <shortName evidence="9">OMPDCase</shortName>
        <shortName evidence="9">OMPdecase</shortName>
    </alternativeName>
</protein>
<dbReference type="InterPro" id="IPR014732">
    <property type="entry name" value="OMPdecase"/>
</dbReference>
<evidence type="ECO:0000256" key="2">
    <source>
        <dbReference type="ARBA" id="ARBA00004861"/>
    </source>
</evidence>
<dbReference type="GO" id="GO:0006207">
    <property type="term" value="P:'de novo' pyrimidine nucleobase biosynthetic process"/>
    <property type="evidence" value="ECO:0007669"/>
    <property type="project" value="InterPro"/>
</dbReference>
<feature type="binding site" evidence="9 11">
    <location>
        <position position="32"/>
    </location>
    <ligand>
        <name>substrate</name>
    </ligand>
</feature>
<feature type="binding site" evidence="9 11">
    <location>
        <position position="123"/>
    </location>
    <ligand>
        <name>substrate</name>
    </ligand>
</feature>
<evidence type="ECO:0000256" key="11">
    <source>
        <dbReference type="PIRSR" id="PIRSR614732-2"/>
    </source>
</evidence>
<evidence type="ECO:0000256" key="10">
    <source>
        <dbReference type="PIRSR" id="PIRSR614732-1"/>
    </source>
</evidence>
<dbReference type="NCBIfam" id="TIGR01740">
    <property type="entry name" value="pyrF"/>
    <property type="match status" value="1"/>
</dbReference>
<organism evidence="14 15">
    <name type="scientific">Dethiobacter alkaliphilus AHT 1</name>
    <dbReference type="NCBI Taxonomy" id="555088"/>
    <lineage>
        <taxon>Bacteria</taxon>
        <taxon>Bacillati</taxon>
        <taxon>Bacillota</taxon>
        <taxon>Dethiobacteria</taxon>
        <taxon>Dethiobacterales</taxon>
        <taxon>Dethiobacteraceae</taxon>
        <taxon>Dethiobacter</taxon>
    </lineage>
</organism>
<keyword evidence="5 9" id="KW-0665">Pyrimidine biosynthesis</keyword>
<dbReference type="PANTHER" id="PTHR32119:SF2">
    <property type="entry name" value="OROTIDINE 5'-PHOSPHATE DECARBOXYLASE"/>
    <property type="match status" value="1"/>
</dbReference>
<evidence type="ECO:0000256" key="7">
    <source>
        <dbReference type="ARBA" id="ARBA00049157"/>
    </source>
</evidence>
<dbReference type="InterPro" id="IPR001754">
    <property type="entry name" value="OMPdeCOase_dom"/>
</dbReference>
<feature type="active site" description="For OMPdecase activity" evidence="10">
    <location>
        <position position="64"/>
    </location>
</feature>
<sequence>MREKIIVALDVDTQQEALALTTALRDHVGAFKVGLQLYNNTGPGIVKTIADAGGKVFLDLKFHDIPNTAARAAEAVVGLGAFMFNVHASGGKKMMADTAAAAKKRAEKLGIPAPLLIGVTVLTSMSEEELQDELGVTRSLPEHVGALARQCQQAGLDGVVASAREIPWIRKACGEDFVIVTPGIRPAWAAGDDQSRIVTPKDALKQGADYLVVGRPLTKAEDPAEAAKRLLAEIE</sequence>
<feature type="active site" description="Proton donor" evidence="9">
    <location>
        <position position="61"/>
    </location>
</feature>
<dbReference type="GO" id="GO:0004590">
    <property type="term" value="F:orotidine-5'-phosphate decarboxylase activity"/>
    <property type="evidence" value="ECO:0007669"/>
    <property type="project" value="UniProtKB-UniRule"/>
</dbReference>
<evidence type="ECO:0000256" key="8">
    <source>
        <dbReference type="ARBA" id="ARBA00061012"/>
    </source>
</evidence>
<dbReference type="InterPro" id="IPR018089">
    <property type="entry name" value="OMPdecase_AS"/>
</dbReference>
<dbReference type="EC" id="4.1.1.23" evidence="9"/>
<feature type="binding site" evidence="9 11">
    <location>
        <position position="214"/>
    </location>
    <ligand>
        <name>substrate</name>
    </ligand>
</feature>
<dbReference type="Pfam" id="PF00215">
    <property type="entry name" value="OMPdecase"/>
    <property type="match status" value="1"/>
</dbReference>
<comment type="function">
    <text evidence="1 9">Catalyzes the decarboxylation of orotidine 5'-monophosphate (OMP) to uridine 5'-monophosphate (UMP).</text>
</comment>
<dbReference type="InterPro" id="IPR011060">
    <property type="entry name" value="RibuloseP-bd_barrel"/>
</dbReference>
<dbReference type="GO" id="GO:0005829">
    <property type="term" value="C:cytosol"/>
    <property type="evidence" value="ECO:0007669"/>
    <property type="project" value="TreeGrafter"/>
</dbReference>
<dbReference type="EMBL" id="ACJM01000004">
    <property type="protein sequence ID" value="EEG78195.1"/>
    <property type="molecule type" value="Genomic_DNA"/>
</dbReference>
<keyword evidence="6 9" id="KW-0456">Lyase</keyword>
<dbReference type="eggNOG" id="COG0284">
    <property type="taxonomic scope" value="Bacteria"/>
</dbReference>
<dbReference type="AlphaFoldDB" id="C0GF13"/>
<dbReference type="NCBIfam" id="NF001273">
    <property type="entry name" value="PRK00230.1"/>
    <property type="match status" value="1"/>
</dbReference>
<feature type="binding site" evidence="9 11">
    <location>
        <position position="215"/>
    </location>
    <ligand>
        <name>substrate</name>
    </ligand>
</feature>
<dbReference type="HAMAP" id="MF_01200_B">
    <property type="entry name" value="OMPdecase_type1_B"/>
    <property type="match status" value="1"/>
</dbReference>
<dbReference type="SUPFAM" id="SSF51366">
    <property type="entry name" value="Ribulose-phoshate binding barrel"/>
    <property type="match status" value="1"/>
</dbReference>
<dbReference type="CDD" id="cd04725">
    <property type="entry name" value="OMP_decarboxylase_like"/>
    <property type="match status" value="1"/>
</dbReference>
<dbReference type="Gene3D" id="3.20.20.70">
    <property type="entry name" value="Aldolase class I"/>
    <property type="match status" value="1"/>
</dbReference>
<dbReference type="InterPro" id="IPR013785">
    <property type="entry name" value="Aldolase_TIM"/>
</dbReference>
<evidence type="ECO:0000313" key="14">
    <source>
        <dbReference type="EMBL" id="EEG78195.1"/>
    </source>
</evidence>
<feature type="active site" description="For OMPdecase activity" evidence="10">
    <location>
        <position position="59"/>
    </location>
</feature>
<evidence type="ECO:0000313" key="15">
    <source>
        <dbReference type="Proteomes" id="UP000006443"/>
    </source>
</evidence>
<dbReference type="UniPathway" id="UPA00070">
    <property type="reaction ID" value="UER00120"/>
</dbReference>
<dbReference type="InterPro" id="IPR047596">
    <property type="entry name" value="OMPdecase_bac"/>
</dbReference>
<evidence type="ECO:0000256" key="1">
    <source>
        <dbReference type="ARBA" id="ARBA00002356"/>
    </source>
</evidence>
<accession>C0GF13</accession>
<evidence type="ECO:0000256" key="4">
    <source>
        <dbReference type="ARBA" id="ARBA00022793"/>
    </source>
</evidence>
<evidence type="ECO:0000256" key="3">
    <source>
        <dbReference type="ARBA" id="ARBA00011738"/>
    </source>
</evidence>
<feature type="binding site" evidence="9 11">
    <location>
        <position position="10"/>
    </location>
    <ligand>
        <name>substrate</name>
    </ligand>
</feature>
<comment type="catalytic activity">
    <reaction evidence="7 9 12">
        <text>orotidine 5'-phosphate + H(+) = UMP + CO2</text>
        <dbReference type="Rhea" id="RHEA:11596"/>
        <dbReference type="ChEBI" id="CHEBI:15378"/>
        <dbReference type="ChEBI" id="CHEBI:16526"/>
        <dbReference type="ChEBI" id="CHEBI:57538"/>
        <dbReference type="ChEBI" id="CHEBI:57865"/>
        <dbReference type="EC" id="4.1.1.23"/>
    </reaction>
</comment>
<evidence type="ECO:0000256" key="9">
    <source>
        <dbReference type="HAMAP-Rule" id="MF_01200"/>
    </source>
</evidence>
<keyword evidence="15" id="KW-1185">Reference proteome</keyword>
<evidence type="ECO:0000256" key="6">
    <source>
        <dbReference type="ARBA" id="ARBA00023239"/>
    </source>
</evidence>
<dbReference type="Proteomes" id="UP000006443">
    <property type="component" value="Unassembled WGS sequence"/>
</dbReference>
<gene>
    <name evidence="9" type="primary">pyrF</name>
    <name evidence="14" type="ORF">DealDRAFT_1072</name>
</gene>
<comment type="pathway">
    <text evidence="2 9 12">Pyrimidine metabolism; UMP biosynthesis via de novo pathway; UMP from orotate: step 2/2.</text>
</comment>
<comment type="subunit">
    <text evidence="3 9">Homodimer.</text>
</comment>
<feature type="binding site" evidence="9 11">
    <location>
        <position position="194"/>
    </location>
    <ligand>
        <name>substrate</name>
    </ligand>
</feature>
<dbReference type="GO" id="GO:0044205">
    <property type="term" value="P:'de novo' UMP biosynthetic process"/>
    <property type="evidence" value="ECO:0007669"/>
    <property type="project" value="UniProtKB-UniRule"/>
</dbReference>
<dbReference type="OrthoDB" id="9806203at2"/>
<dbReference type="PANTHER" id="PTHR32119">
    <property type="entry name" value="OROTIDINE 5'-PHOSPHATE DECARBOXYLASE"/>
    <property type="match status" value="1"/>
</dbReference>
<evidence type="ECO:0000259" key="13">
    <source>
        <dbReference type="SMART" id="SM00934"/>
    </source>
</evidence>
<evidence type="ECO:0000256" key="12">
    <source>
        <dbReference type="RuleBase" id="RU000512"/>
    </source>
</evidence>
<comment type="caution">
    <text evidence="14">The sequence shown here is derived from an EMBL/GenBank/DDBJ whole genome shotgun (WGS) entry which is preliminary data.</text>
</comment>